<evidence type="ECO:0000313" key="1">
    <source>
        <dbReference type="EMBL" id="RED66406.1"/>
    </source>
</evidence>
<name>A0A3D9IZB5_9BACL</name>
<proteinExistence type="predicted"/>
<accession>A0A3D9IZB5</accession>
<dbReference type="AlphaFoldDB" id="A0A3D9IZB5"/>
<dbReference type="Proteomes" id="UP000256977">
    <property type="component" value="Unassembled WGS sequence"/>
</dbReference>
<gene>
    <name evidence="1" type="ORF">DFP98_11827</name>
</gene>
<organism evidence="1 2">
    <name type="scientific">Cohnella phaseoli</name>
    <dbReference type="NCBI Taxonomy" id="456490"/>
    <lineage>
        <taxon>Bacteria</taxon>
        <taxon>Bacillati</taxon>
        <taxon>Bacillota</taxon>
        <taxon>Bacilli</taxon>
        <taxon>Bacillales</taxon>
        <taxon>Paenibacillaceae</taxon>
        <taxon>Cohnella</taxon>
    </lineage>
</organism>
<reference evidence="1 2" key="1">
    <citation type="submission" date="2018-07" db="EMBL/GenBank/DDBJ databases">
        <title>Genomic Encyclopedia of Type Strains, Phase III (KMG-III): the genomes of soil and plant-associated and newly described type strains.</title>
        <authorList>
            <person name="Whitman W."/>
        </authorList>
    </citation>
    <scope>NUCLEOTIDE SEQUENCE [LARGE SCALE GENOMIC DNA]</scope>
    <source>
        <strain evidence="1 2">CECT 7287</strain>
    </source>
</reference>
<evidence type="ECO:0000313" key="2">
    <source>
        <dbReference type="Proteomes" id="UP000256977"/>
    </source>
</evidence>
<sequence length="47" mass="5334">MTPLEVVKALLGEGTERQQTVVMDFRLSRIVHAVLPVFAVQNELRKN</sequence>
<comment type="caution">
    <text evidence="1">The sequence shown here is derived from an EMBL/GenBank/DDBJ whole genome shotgun (WGS) entry which is preliminary data.</text>
</comment>
<dbReference type="EMBL" id="QRDZ01000018">
    <property type="protein sequence ID" value="RED66406.1"/>
    <property type="molecule type" value="Genomic_DNA"/>
</dbReference>
<keyword evidence="2" id="KW-1185">Reference proteome</keyword>
<protein>
    <submittedName>
        <fullName evidence="1">Uncharacterized protein</fullName>
    </submittedName>
</protein>